<comment type="similarity">
    <text evidence="2">Belongs to the NAD(P)-dependent epimerase/dehydratase family. Dihydroflavonol-4-reductase subfamily.</text>
</comment>
<dbReference type="AlphaFoldDB" id="A0A1A9HZ48"/>
<evidence type="ECO:0000259" key="4">
    <source>
        <dbReference type="Pfam" id="PF01370"/>
    </source>
</evidence>
<reference evidence="5 6" key="1">
    <citation type="submission" date="2016-05" db="EMBL/GenBank/DDBJ databases">
        <title>Niabella ginsenosidivorans BS26 whole genome sequencing.</title>
        <authorList>
            <person name="Im W.T."/>
            <person name="Siddiqi M.Z."/>
        </authorList>
    </citation>
    <scope>NUCLEOTIDE SEQUENCE [LARGE SCALE GENOMIC DNA]</scope>
    <source>
        <strain evidence="5 6">BS26</strain>
    </source>
</reference>
<protein>
    <submittedName>
        <fullName evidence="5">Epimerase</fullName>
    </submittedName>
</protein>
<accession>A0A1A9HZ48</accession>
<keyword evidence="3" id="KW-0812">Transmembrane</keyword>
<name>A0A1A9HZ48_9BACT</name>
<organism evidence="5 6">
    <name type="scientific">Niabella ginsenosidivorans</name>
    <dbReference type="NCBI Taxonomy" id="1176587"/>
    <lineage>
        <taxon>Bacteria</taxon>
        <taxon>Pseudomonadati</taxon>
        <taxon>Bacteroidota</taxon>
        <taxon>Chitinophagia</taxon>
        <taxon>Chitinophagales</taxon>
        <taxon>Chitinophagaceae</taxon>
        <taxon>Niabella</taxon>
    </lineage>
</organism>
<dbReference type="Gene3D" id="3.40.50.720">
    <property type="entry name" value="NAD(P)-binding Rossmann-like Domain"/>
    <property type="match status" value="1"/>
</dbReference>
<dbReference type="STRING" id="1176587.A8C56_06525"/>
<dbReference type="InterPro" id="IPR036291">
    <property type="entry name" value="NAD(P)-bd_dom_sf"/>
</dbReference>
<sequence>MAKVLITGATGLLGYNTALEFCRQGSDVRVLVRSNTELAVLKSLFCEIYYGSIENGDDVSTAVTGCDYVIHAASLTAQWGIDKEQYETVNIKGTENVIRACLNNNIKKLVYISTANTIAPGSIQNPGTELNSFTLFKVNSPYINTKYIAQQKVLEAVVEKQLPAVVLNPTFMIGPFDFKPSSGRIFKFASGAVVFYPPGGKNFVYVKDVSKAIMAACTAPVSGECLLVAGENMSYRHFFKMTNMIRKQKSLMIRIPAFLLKAAGFMGTVLGWMLNKRLKLNYSSAKLLCMDNYYSGTKAKDQLGIAYTPVAKAVTDALAWFETENKID</sequence>
<dbReference type="RefSeq" id="WP_067753572.1">
    <property type="nucleotide sequence ID" value="NZ_CP015772.1"/>
</dbReference>
<feature type="domain" description="NAD-dependent epimerase/dehydratase" evidence="4">
    <location>
        <begin position="4"/>
        <end position="223"/>
    </location>
</feature>
<keyword evidence="1" id="KW-0560">Oxidoreductase</keyword>
<dbReference type="InterPro" id="IPR001509">
    <property type="entry name" value="Epimerase_deHydtase"/>
</dbReference>
<dbReference type="Proteomes" id="UP000077667">
    <property type="component" value="Chromosome"/>
</dbReference>
<keyword evidence="3" id="KW-1133">Transmembrane helix</keyword>
<evidence type="ECO:0000256" key="1">
    <source>
        <dbReference type="ARBA" id="ARBA00023002"/>
    </source>
</evidence>
<dbReference type="EMBL" id="CP015772">
    <property type="protein sequence ID" value="ANH80678.1"/>
    <property type="molecule type" value="Genomic_DNA"/>
</dbReference>
<evidence type="ECO:0000313" key="5">
    <source>
        <dbReference type="EMBL" id="ANH80678.1"/>
    </source>
</evidence>
<dbReference type="SUPFAM" id="SSF51735">
    <property type="entry name" value="NAD(P)-binding Rossmann-fold domains"/>
    <property type="match status" value="1"/>
</dbReference>
<evidence type="ECO:0000256" key="3">
    <source>
        <dbReference type="SAM" id="Phobius"/>
    </source>
</evidence>
<dbReference type="KEGG" id="nia:A8C56_06525"/>
<dbReference type="InterPro" id="IPR050425">
    <property type="entry name" value="NAD(P)_dehydrat-like"/>
</dbReference>
<dbReference type="PANTHER" id="PTHR10366">
    <property type="entry name" value="NAD DEPENDENT EPIMERASE/DEHYDRATASE"/>
    <property type="match status" value="1"/>
</dbReference>
<feature type="transmembrane region" description="Helical" evidence="3">
    <location>
        <begin position="251"/>
        <end position="274"/>
    </location>
</feature>
<evidence type="ECO:0000313" key="6">
    <source>
        <dbReference type="Proteomes" id="UP000077667"/>
    </source>
</evidence>
<dbReference type="GO" id="GO:0016616">
    <property type="term" value="F:oxidoreductase activity, acting on the CH-OH group of donors, NAD or NADP as acceptor"/>
    <property type="evidence" value="ECO:0007669"/>
    <property type="project" value="TreeGrafter"/>
</dbReference>
<evidence type="ECO:0000256" key="2">
    <source>
        <dbReference type="ARBA" id="ARBA00023445"/>
    </source>
</evidence>
<proteinExistence type="inferred from homology"/>
<dbReference type="OrthoDB" id="9803111at2"/>
<gene>
    <name evidence="5" type="ORF">A8C56_06525</name>
</gene>
<dbReference type="Pfam" id="PF01370">
    <property type="entry name" value="Epimerase"/>
    <property type="match status" value="1"/>
</dbReference>
<keyword evidence="6" id="KW-1185">Reference proteome</keyword>
<dbReference type="PANTHER" id="PTHR10366:SF564">
    <property type="entry name" value="STEROL-4-ALPHA-CARBOXYLATE 3-DEHYDROGENASE, DECARBOXYLATING"/>
    <property type="match status" value="1"/>
</dbReference>
<keyword evidence="3" id="KW-0472">Membrane</keyword>